<keyword evidence="6" id="KW-0675">Receptor</keyword>
<keyword evidence="7" id="KW-1185">Reference proteome</keyword>
<dbReference type="InterPro" id="IPR028082">
    <property type="entry name" value="Peripla_BP_I"/>
</dbReference>
<organism evidence="6 7">
    <name type="scientific">Ancylobacter novellus (strain ATCC 8093 / DSM 506 / JCM 20403 / CCM 1077 / IAM 12100 / NBRC 12443 / NCIMB 10456)</name>
    <name type="common">Starkeya novella</name>
    <dbReference type="NCBI Taxonomy" id="639283"/>
    <lineage>
        <taxon>Bacteria</taxon>
        <taxon>Pseudomonadati</taxon>
        <taxon>Pseudomonadota</taxon>
        <taxon>Alphaproteobacteria</taxon>
        <taxon>Hyphomicrobiales</taxon>
        <taxon>Xanthobacteraceae</taxon>
        <taxon>Ancylobacter</taxon>
    </lineage>
</organism>
<evidence type="ECO:0000256" key="1">
    <source>
        <dbReference type="ARBA" id="ARBA00010062"/>
    </source>
</evidence>
<dbReference type="Proteomes" id="UP000006633">
    <property type="component" value="Chromosome"/>
</dbReference>
<dbReference type="HOGENOM" id="CLU_049010_0_0_5"/>
<dbReference type="eggNOG" id="COG0683">
    <property type="taxonomic scope" value="Bacteria"/>
</dbReference>
<name>D6ZYZ2_ANCN5</name>
<feature type="region of interest" description="Disordered" evidence="4">
    <location>
        <begin position="1"/>
        <end position="23"/>
    </location>
</feature>
<dbReference type="RefSeq" id="WP_013168612.1">
    <property type="nucleotide sequence ID" value="NC_014217.1"/>
</dbReference>
<proteinExistence type="inferred from homology"/>
<comment type="similarity">
    <text evidence="1">Belongs to the leucine-binding protein family.</text>
</comment>
<evidence type="ECO:0000313" key="6">
    <source>
        <dbReference type="EMBL" id="ADH91111.1"/>
    </source>
</evidence>
<dbReference type="EMBL" id="CP002026">
    <property type="protein sequence ID" value="ADH91111.1"/>
    <property type="molecule type" value="Genomic_DNA"/>
</dbReference>
<evidence type="ECO:0000256" key="4">
    <source>
        <dbReference type="SAM" id="MobiDB-lite"/>
    </source>
</evidence>
<dbReference type="KEGG" id="sno:Snov_3841"/>
<dbReference type="InterPro" id="IPR051010">
    <property type="entry name" value="BCAA_transport"/>
</dbReference>
<dbReference type="InterPro" id="IPR006311">
    <property type="entry name" value="TAT_signal"/>
</dbReference>
<evidence type="ECO:0000256" key="2">
    <source>
        <dbReference type="ARBA" id="ARBA00022729"/>
    </source>
</evidence>
<dbReference type="OrthoDB" id="7210494at2"/>
<dbReference type="InterPro" id="IPR028081">
    <property type="entry name" value="Leu-bd"/>
</dbReference>
<dbReference type="Gene3D" id="3.40.50.2300">
    <property type="match status" value="2"/>
</dbReference>
<keyword evidence="3" id="KW-0813">Transport</keyword>
<dbReference type="PROSITE" id="PS51318">
    <property type="entry name" value="TAT"/>
    <property type="match status" value="1"/>
</dbReference>
<evidence type="ECO:0000313" key="7">
    <source>
        <dbReference type="Proteomes" id="UP000006633"/>
    </source>
</evidence>
<keyword evidence="2" id="KW-0732">Signal</keyword>
<accession>D6ZYZ2</accession>
<gene>
    <name evidence="6" type="ordered locus">Snov_3841</name>
</gene>
<dbReference type="GO" id="GO:0006865">
    <property type="term" value="P:amino acid transport"/>
    <property type="evidence" value="ECO:0007669"/>
    <property type="project" value="UniProtKB-KW"/>
</dbReference>
<dbReference type="SUPFAM" id="SSF53822">
    <property type="entry name" value="Periplasmic binding protein-like I"/>
    <property type="match status" value="1"/>
</dbReference>
<reference evidence="6 7" key="1">
    <citation type="journal article" date="2012" name="Stand. Genomic Sci.">
        <title>Complete genome sequence of the facultatively chemolithoautotrophic and methylotrophic alpha Proteobacterium Starkeya novella type strain (ATCC 8093(T)).</title>
        <authorList>
            <person name="Kappler U."/>
            <person name="Davenport K."/>
            <person name="Beatson S."/>
            <person name="Lucas S."/>
            <person name="Lapidus A."/>
            <person name="Copeland A."/>
            <person name="Berry K.W."/>
            <person name="Glavina Del Rio T."/>
            <person name="Hammon N."/>
            <person name="Dalin E."/>
            <person name="Tice H."/>
            <person name="Pitluck S."/>
            <person name="Richardson P."/>
            <person name="Bruce D."/>
            <person name="Goodwin L.A."/>
            <person name="Han C."/>
            <person name="Tapia R."/>
            <person name="Detter J.C."/>
            <person name="Chang Y.J."/>
            <person name="Jeffries C.D."/>
            <person name="Land M."/>
            <person name="Hauser L."/>
            <person name="Kyrpides N.C."/>
            <person name="Goker M."/>
            <person name="Ivanova N."/>
            <person name="Klenk H.P."/>
            <person name="Woyke T."/>
        </authorList>
    </citation>
    <scope>NUCLEOTIDE SEQUENCE [LARGE SCALE GENOMIC DNA]</scope>
    <source>
        <strain evidence="7">ATCC 8093 / DSM 506 / JCM 20403 / CCM 1077 / IAM 12100 / NBRC 12443 / NCIMB 10456</strain>
    </source>
</reference>
<feature type="domain" description="Leucine-binding protein" evidence="5">
    <location>
        <begin position="81"/>
        <end position="400"/>
    </location>
</feature>
<dbReference type="Pfam" id="PF13458">
    <property type="entry name" value="Peripla_BP_6"/>
    <property type="match status" value="1"/>
</dbReference>
<evidence type="ECO:0000256" key="3">
    <source>
        <dbReference type="ARBA" id="ARBA00022970"/>
    </source>
</evidence>
<sequence length="416" mass="42131">MSEKDISAPAEIRSPAREATRGAAHGATRRGFLLAAGAAGAAVGLAACGSTLDSAPPQAALPSSEPLPDPNAMAGTGTPVALILPLGASGNAAAVAQALRNSAEMAVAEFAGARIRLIVKDDGGTGPGAQAAAQQALDEGARAVLGPLFAHSVAAAGQVTRQRGVPLVGFSTDTNVATQGVYLLSFLPQTDVERAVRYAASTGRRSYVGLVPDNAYGSVVEAAFRETVPTVGGRIVGLERYAAGQYAEAARRIAGSAVQADAVFLPDAADTVPQVLQAMTAAGVNLNGKQLIGTGLWDDPKLFAAPSVNGGIFAAPDPAGFRAFAARYRARYGREPVRTAALAHDGVSLMAALVNSYGEAGITDQAIQNPSGFSGVDGIFRFRADGTNQRGLAVMQISGGATQIVSPAPRSFAQGI</sequence>
<dbReference type="STRING" id="639283.Snov_3841"/>
<dbReference type="CDD" id="cd06339">
    <property type="entry name" value="PBP1_YraM_LppC_lipoprotein-like"/>
    <property type="match status" value="1"/>
</dbReference>
<keyword evidence="3" id="KW-0029">Amino-acid transport</keyword>
<dbReference type="AlphaFoldDB" id="D6ZYZ2"/>
<dbReference type="PANTHER" id="PTHR30483:SF6">
    <property type="entry name" value="PERIPLASMIC BINDING PROTEIN OF ABC TRANSPORTER FOR NATURAL AMINO ACIDS"/>
    <property type="match status" value="1"/>
</dbReference>
<evidence type="ECO:0000259" key="5">
    <source>
        <dbReference type="Pfam" id="PF13458"/>
    </source>
</evidence>
<dbReference type="PANTHER" id="PTHR30483">
    <property type="entry name" value="LEUCINE-SPECIFIC-BINDING PROTEIN"/>
    <property type="match status" value="1"/>
</dbReference>
<protein>
    <submittedName>
        <fullName evidence="6">Extracellular ligand-binding receptor</fullName>
    </submittedName>
</protein>